<dbReference type="SUPFAM" id="SSF49899">
    <property type="entry name" value="Concanavalin A-like lectins/glucanases"/>
    <property type="match status" value="1"/>
</dbReference>
<dbReference type="Proteomes" id="UP000806542">
    <property type="component" value="Unassembled WGS sequence"/>
</dbReference>
<reference evidence="2" key="1">
    <citation type="submission" date="2020-10" db="EMBL/GenBank/DDBJ databases">
        <title>ChiBAC.</title>
        <authorList>
            <person name="Zenner C."/>
            <person name="Hitch T.C.A."/>
            <person name="Clavel T."/>
        </authorList>
    </citation>
    <scope>NUCLEOTIDE SEQUENCE</scope>
    <source>
        <strain evidence="2">DSM 107454</strain>
    </source>
</reference>
<proteinExistence type="predicted"/>
<dbReference type="EMBL" id="JADCKB010000005">
    <property type="protein sequence ID" value="MBE5039575.1"/>
    <property type="molecule type" value="Genomic_DNA"/>
</dbReference>
<protein>
    <submittedName>
        <fullName evidence="2">Uncharacterized protein</fullName>
    </submittedName>
</protein>
<dbReference type="InterPro" id="IPR013320">
    <property type="entry name" value="ConA-like_dom_sf"/>
</dbReference>
<keyword evidence="3" id="KW-1185">Reference proteome</keyword>
<name>A0A9D5M2T1_9FIRM</name>
<comment type="caution">
    <text evidence="2">The sequence shown here is derived from an EMBL/GenBank/DDBJ whole genome shotgun (WGS) entry which is preliminary data.</text>
</comment>
<feature type="chain" id="PRO_5038715929" evidence="1">
    <location>
        <begin position="28"/>
        <end position="611"/>
    </location>
</feature>
<gene>
    <name evidence="2" type="ORF">INF28_03735</name>
</gene>
<sequence>MKKRNLSLLILCVAVILFCFADLSVSAEESITPQALLSQKEEVLCETVPGNMTLPTNQSVKTLSGATTLSKIFSVNLNDDQECFQVRYEPNQNNPYMTHRFLETNDAAPTQTVSIQLYRPSETGSNDFWIDLFSDGTAADGATKSNLTRGFLKLDSYGNLVIYKNLIWNSVGASYDTSAGAYDSEAAISVPFSSDTWHTIKVQYIKADGTTNYYLDNDLIGIVETDYTSYTDDGVIYTCGYPKYFRLGCNGNHTSEISLYLGTVSVAGQKTVKKAVYSITDAVDTEGNKTQILNQYRASVVEDPTESGRGNVVQMWYSAAPAESSGAQTTAFADIEIPAYPDEQNNLRFLEFDLYKKDSFDLTFEFMNGSTYFYSVLQPPEWIRSYGAGGISTRWSDMVLWLTGGTRTENVVNGWGDNFGNAHFADNTWHNVKFEFDNVKKRILFYVDNRFVSSFNDTDDNLSQALKLRLRAPNPLMDTNSYMYIDNLKIGYLADDIPTSVKIVNADTGSDAPTFNAENDLAVKATIANSSGTAMDCMIIWAAYTSASEMIDVQRKEVSVEDGTTYQLDYDSAEAMTFTVPTNAEVIKAFIWLDDGQLTPLCDLSASNLSK</sequence>
<feature type="signal peptide" evidence="1">
    <location>
        <begin position="1"/>
        <end position="27"/>
    </location>
</feature>
<accession>A0A9D5M2T1</accession>
<organism evidence="2 3">
    <name type="scientific">Ructibacterium gallinarum</name>
    <dbReference type="NCBI Taxonomy" id="2779355"/>
    <lineage>
        <taxon>Bacteria</taxon>
        <taxon>Bacillati</taxon>
        <taxon>Bacillota</taxon>
        <taxon>Clostridia</taxon>
        <taxon>Eubacteriales</taxon>
        <taxon>Oscillospiraceae</taxon>
        <taxon>Ructibacterium</taxon>
    </lineage>
</organism>
<evidence type="ECO:0000313" key="2">
    <source>
        <dbReference type="EMBL" id="MBE5039575.1"/>
    </source>
</evidence>
<evidence type="ECO:0000256" key="1">
    <source>
        <dbReference type="SAM" id="SignalP"/>
    </source>
</evidence>
<dbReference type="RefSeq" id="WP_226392134.1">
    <property type="nucleotide sequence ID" value="NZ_JADCKB010000005.1"/>
</dbReference>
<keyword evidence="1" id="KW-0732">Signal</keyword>
<evidence type="ECO:0000313" key="3">
    <source>
        <dbReference type="Proteomes" id="UP000806542"/>
    </source>
</evidence>
<dbReference type="AlphaFoldDB" id="A0A9D5M2T1"/>